<comment type="caution">
    <text evidence="4">The sequence shown here is derived from an EMBL/GenBank/DDBJ whole genome shotgun (WGS) entry which is preliminary data.</text>
</comment>
<protein>
    <recommendedName>
        <fullName evidence="1">DNA replication licensing factor MCM5</fullName>
        <ecNumber evidence="1">3.6.4.12</ecNumber>
    </recommendedName>
</protein>
<keyword evidence="1" id="KW-0238">DNA-binding</keyword>
<feature type="domain" description="MCM N-terminal" evidence="2">
    <location>
        <begin position="41"/>
        <end position="129"/>
    </location>
</feature>
<dbReference type="InterPro" id="IPR008048">
    <property type="entry name" value="MCM5"/>
</dbReference>
<keyword evidence="1" id="KW-0547">Nucleotide-binding</keyword>
<keyword evidence="1" id="KW-0347">Helicase</keyword>
<dbReference type="PANTHER" id="PTHR11630">
    <property type="entry name" value="DNA REPLICATION LICENSING FACTOR MCM FAMILY MEMBER"/>
    <property type="match status" value="1"/>
</dbReference>
<evidence type="ECO:0000259" key="2">
    <source>
        <dbReference type="Pfam" id="PF14551"/>
    </source>
</evidence>
<comment type="subunit">
    <text evidence="1">Component of the MCM2-7 complex.</text>
</comment>
<comment type="function">
    <text evidence="1">Acts as component of the MCM2-7 complex (MCM complex) which is the replicative helicase essential for 'once per cell cycle' DNA replication initiation and elongation in eukaryotic cells. The active ATPase sites in the MCM2-7 ring are formed through the interaction surfaces of two neighboring subunits such that a critical structure of a conserved arginine finger motif is provided in trans relative to the ATP-binding site of the Walker A box of the adjacent subunit. The six ATPase active sites, however, are likely to contribute differentially to the complex helicase activity.</text>
</comment>
<dbReference type="GO" id="GO:0016787">
    <property type="term" value="F:hydrolase activity"/>
    <property type="evidence" value="ECO:0007669"/>
    <property type="project" value="UniProtKB-KW"/>
</dbReference>
<dbReference type="Gene3D" id="3.30.1640.10">
    <property type="entry name" value="mini-chromosome maintenance (MCM) complex, chain A, domain 1"/>
    <property type="match status" value="1"/>
</dbReference>
<evidence type="ECO:0000313" key="4">
    <source>
        <dbReference type="EMBL" id="MES1921344.1"/>
    </source>
</evidence>
<comment type="catalytic activity">
    <reaction evidence="1">
        <text>ATP + H2O = ADP + phosphate + H(+)</text>
        <dbReference type="Rhea" id="RHEA:13065"/>
        <dbReference type="ChEBI" id="CHEBI:15377"/>
        <dbReference type="ChEBI" id="CHEBI:15378"/>
        <dbReference type="ChEBI" id="CHEBI:30616"/>
        <dbReference type="ChEBI" id="CHEBI:43474"/>
        <dbReference type="ChEBI" id="CHEBI:456216"/>
        <dbReference type="EC" id="3.6.4.12"/>
    </reaction>
</comment>
<dbReference type="EMBL" id="JBDODL010001262">
    <property type="protein sequence ID" value="MES1921344.1"/>
    <property type="molecule type" value="Genomic_DNA"/>
</dbReference>
<name>A0ABV2APF0_9EUKA</name>
<dbReference type="InterPro" id="IPR012340">
    <property type="entry name" value="NA-bd_OB-fold"/>
</dbReference>
<dbReference type="InterPro" id="IPR033762">
    <property type="entry name" value="MCM_OB"/>
</dbReference>
<keyword evidence="1" id="KW-0067">ATP-binding</keyword>
<reference evidence="4 5" key="1">
    <citation type="journal article" date="2024" name="BMC Biol.">
        <title>Comparative genomics of Ascetosporea gives new insight into the evolutionary basis for animal parasitism in Rhizaria.</title>
        <authorList>
            <person name="Hiltunen Thoren M."/>
            <person name="Onut-Brannstrom I."/>
            <person name="Alfjorden A."/>
            <person name="Peckova H."/>
            <person name="Swords F."/>
            <person name="Hooper C."/>
            <person name="Holzer A.S."/>
            <person name="Bass D."/>
            <person name="Burki F."/>
        </authorList>
    </citation>
    <scope>NUCLEOTIDE SEQUENCE [LARGE SCALE GENOMIC DNA]</scope>
    <source>
        <strain evidence="4">20-A016</strain>
    </source>
</reference>
<dbReference type="InterPro" id="IPR031327">
    <property type="entry name" value="MCM"/>
</dbReference>
<keyword evidence="5" id="KW-1185">Reference proteome</keyword>
<evidence type="ECO:0000259" key="3">
    <source>
        <dbReference type="Pfam" id="PF17207"/>
    </source>
</evidence>
<dbReference type="Proteomes" id="UP001439008">
    <property type="component" value="Unassembled WGS sequence"/>
</dbReference>
<evidence type="ECO:0000256" key="1">
    <source>
        <dbReference type="RuleBase" id="RU368063"/>
    </source>
</evidence>
<sequence length="224" mass="25387">MAHVFSEVTSAATYSDQRLGAETSEAFKRNEQIKQDEAICYKFIEEWRKDESFIYRERVKANYRSRKPELTIDFSDLSAFDKSLSDRLAADPNSLLSLLEKAALKVVAETLIPRPKEEDLRPIHIKIENYGRSESIRALRADHINRLVEVNGIVTSAYKVQSKATKIRIKCATCNDARDLACPKGFGSAAVPRVCSSMVNGSSDTLFLFLAKIFCRFFVVFCRN</sequence>
<comment type="subcellular location">
    <subcellularLocation>
        <location evidence="1">Nucleus</location>
    </subcellularLocation>
</comment>
<keyword evidence="1" id="KW-0235">DNA replication</keyword>
<comment type="similarity">
    <text evidence="1">Belongs to the MCM family.</text>
</comment>
<organism evidence="4 5">
    <name type="scientific">Bonamia ostreae</name>
    <dbReference type="NCBI Taxonomy" id="126728"/>
    <lineage>
        <taxon>Eukaryota</taxon>
        <taxon>Sar</taxon>
        <taxon>Rhizaria</taxon>
        <taxon>Endomyxa</taxon>
        <taxon>Ascetosporea</taxon>
        <taxon>Haplosporida</taxon>
        <taxon>Bonamia</taxon>
    </lineage>
</organism>
<dbReference type="Pfam" id="PF17207">
    <property type="entry name" value="MCM_OB"/>
    <property type="match status" value="1"/>
</dbReference>
<keyword evidence="1" id="KW-0131">Cell cycle</keyword>
<dbReference type="EC" id="3.6.4.12" evidence="1"/>
<dbReference type="SUPFAM" id="SSF50249">
    <property type="entry name" value="Nucleic acid-binding proteins"/>
    <property type="match status" value="1"/>
</dbReference>
<dbReference type="Gene3D" id="2.20.28.10">
    <property type="match status" value="1"/>
</dbReference>
<dbReference type="PRINTS" id="PR01661">
    <property type="entry name" value="MCMPROTEIN5"/>
</dbReference>
<dbReference type="GO" id="GO:0003678">
    <property type="term" value="F:DNA helicase activity"/>
    <property type="evidence" value="ECO:0007669"/>
    <property type="project" value="UniProtKB-EC"/>
</dbReference>
<dbReference type="Gene3D" id="2.40.50.140">
    <property type="entry name" value="Nucleic acid-binding proteins"/>
    <property type="match status" value="1"/>
</dbReference>
<feature type="domain" description="MCM OB" evidence="3">
    <location>
        <begin position="136"/>
        <end position="199"/>
    </location>
</feature>
<proteinExistence type="inferred from homology"/>
<keyword evidence="1 4" id="KW-0378">Hydrolase</keyword>
<keyword evidence="1" id="KW-0539">Nucleus</keyword>
<dbReference type="Pfam" id="PF14551">
    <property type="entry name" value="MCM_N"/>
    <property type="match status" value="1"/>
</dbReference>
<dbReference type="InterPro" id="IPR027925">
    <property type="entry name" value="MCM_N"/>
</dbReference>
<accession>A0ABV2APF0</accession>
<dbReference type="PANTHER" id="PTHR11630:SF42">
    <property type="entry name" value="DNA REPLICATION LICENSING FACTOR MCM5"/>
    <property type="match status" value="1"/>
</dbReference>
<gene>
    <name evidence="4" type="primary">MCM5_1</name>
    <name evidence="4" type="ORF">MHBO_002881</name>
</gene>
<evidence type="ECO:0000313" key="5">
    <source>
        <dbReference type="Proteomes" id="UP001439008"/>
    </source>
</evidence>